<organism evidence="1 2">
    <name type="scientific">Cereibacter sphaeroides (strain ATCC 17023 / DSM 158 / JCM 6121 / CCUG 31486 / LMG 2827 / NBRC 12203 / NCIMB 8253 / ATH 2.4.1.)</name>
    <name type="common">Rhodobacter sphaeroides</name>
    <dbReference type="NCBI Taxonomy" id="272943"/>
    <lineage>
        <taxon>Bacteria</taxon>
        <taxon>Pseudomonadati</taxon>
        <taxon>Pseudomonadota</taxon>
        <taxon>Alphaproteobacteria</taxon>
        <taxon>Rhodobacterales</taxon>
        <taxon>Paracoccaceae</taxon>
        <taxon>Cereibacter</taxon>
    </lineage>
</organism>
<geneLocation type="plasmid" evidence="2">
    <name>pRS241c</name>
</geneLocation>
<dbReference type="PATRIC" id="fig|272943.9.peg.135"/>
<reference evidence="2" key="1">
    <citation type="submission" date="2005-09" db="EMBL/GenBank/DDBJ databases">
        <title>Complete sequence of plasmid C of Rhodobacter sphaeroides 2.4.1.</title>
        <authorList>
            <person name="Copeland A."/>
            <person name="Lucas S."/>
            <person name="Lapidus A."/>
            <person name="Barry K."/>
            <person name="Detter J.C."/>
            <person name="Glavina T."/>
            <person name="Hammon N."/>
            <person name="Israni S."/>
            <person name="Pitluck S."/>
            <person name="Richardson P."/>
            <person name="Mackenzie C."/>
            <person name="Choudhary M."/>
            <person name="Larimer F."/>
            <person name="Hauser L.J."/>
            <person name="Land M."/>
            <person name="Donohue T.J."/>
            <person name="Kaplan S."/>
        </authorList>
    </citation>
    <scope>NUCLEOTIDE SEQUENCE [LARGE SCALE GENOMIC DNA]</scope>
    <source>
        <strain evidence="2">ATCC 17023 / DSM 158 / JCM 6121 / CCUG 31486 / LMG 2827 / NBRC 12203 / NCIMB 8253 / ATH 2.4.1.</strain>
        <plasmid evidence="2">pRS241c</plasmid>
    </source>
</reference>
<dbReference type="Proteomes" id="UP000002703">
    <property type="component" value="Plasmid C"/>
</dbReference>
<gene>
    <name evidence="1" type="ORF">RSP_4074</name>
</gene>
<dbReference type="KEGG" id="rsp:RSP_4074"/>
<dbReference type="EMBL" id="CP000146">
    <property type="protein sequence ID" value="ABA81552.1"/>
    <property type="molecule type" value="Genomic_DNA"/>
</dbReference>
<proteinExistence type="predicted"/>
<evidence type="ECO:0000313" key="2">
    <source>
        <dbReference type="Proteomes" id="UP000002703"/>
    </source>
</evidence>
<evidence type="ECO:0000313" key="1">
    <source>
        <dbReference type="EMBL" id="ABA81552.1"/>
    </source>
</evidence>
<sequence length="141" mass="15177">MRIKIEQSNAAAIEKAISAVAGKKTRCIHQVSDVIWAAQTAERKLEEFGLQKTCRAGATARANLAGPGKSYGYSLEGTSIALQRLAAGWYLTDVTLQRIYPGGPERMDILIDPSQIEAALQAKLRNLRISARTPAPTQAAA</sequence>
<dbReference type="EnsemblBacteria" id="ABA81552">
    <property type="protein sequence ID" value="ABA81552"/>
    <property type="gene ID" value="RSP_4074"/>
</dbReference>
<dbReference type="GeneID" id="3711948"/>
<dbReference type="OrthoDB" id="9902130at2"/>
<dbReference type="AlphaFoldDB" id="Q3IV82"/>
<name>Q3IV82_CERS4</name>
<dbReference type="RefSeq" id="WP_011331359.1">
    <property type="nucleotide sequence ID" value="NC_007489.1"/>
</dbReference>
<accession>Q3IV82</accession>
<keyword evidence="2" id="KW-1185">Reference proteome</keyword>
<keyword evidence="1" id="KW-0614">Plasmid</keyword>
<protein>
    <submittedName>
        <fullName evidence="1">Uncharacterized protein</fullName>
    </submittedName>
</protein>